<evidence type="ECO:0000313" key="4">
    <source>
        <dbReference type="Proteomes" id="UP000739565"/>
    </source>
</evidence>
<keyword evidence="4" id="KW-1185">Reference proteome</keyword>
<evidence type="ECO:0000313" key="3">
    <source>
        <dbReference type="EMBL" id="MBZ1350525.1"/>
    </source>
</evidence>
<dbReference type="Gene3D" id="3.40.190.150">
    <property type="entry name" value="Bordetella uptake gene, domain 1"/>
    <property type="match status" value="1"/>
</dbReference>
<dbReference type="CDD" id="cd13578">
    <property type="entry name" value="PBP2_Bug27"/>
    <property type="match status" value="1"/>
</dbReference>
<dbReference type="AlphaFoldDB" id="A0A953T2M1"/>
<evidence type="ECO:0000256" key="1">
    <source>
        <dbReference type="ARBA" id="ARBA00006987"/>
    </source>
</evidence>
<comment type="similarity">
    <text evidence="1">Belongs to the UPF0065 (bug) family.</text>
</comment>
<gene>
    <name evidence="3" type="ORF">KZZ10_07680</name>
</gene>
<dbReference type="Pfam" id="PF03401">
    <property type="entry name" value="TctC"/>
    <property type="match status" value="1"/>
</dbReference>
<dbReference type="PANTHER" id="PTHR42928:SF5">
    <property type="entry name" value="BLR1237 PROTEIN"/>
    <property type="match status" value="1"/>
</dbReference>
<dbReference type="InterPro" id="IPR005064">
    <property type="entry name" value="BUG"/>
</dbReference>
<name>A0A953T2M1_9BURK</name>
<protein>
    <submittedName>
        <fullName evidence="3">Tripartite tricarboxylate transporter substrate binding protein</fullName>
    </submittedName>
</protein>
<dbReference type="SUPFAM" id="SSF53850">
    <property type="entry name" value="Periplasmic binding protein-like II"/>
    <property type="match status" value="1"/>
</dbReference>
<comment type="caution">
    <text evidence="3">The sequence shown here is derived from an EMBL/GenBank/DDBJ whole genome shotgun (WGS) entry which is preliminary data.</text>
</comment>
<dbReference type="PIRSF" id="PIRSF017082">
    <property type="entry name" value="YflP"/>
    <property type="match status" value="1"/>
</dbReference>
<proteinExistence type="inferred from homology"/>
<keyword evidence="2" id="KW-0732">Signal</keyword>
<evidence type="ECO:0000256" key="2">
    <source>
        <dbReference type="SAM" id="SignalP"/>
    </source>
</evidence>
<dbReference type="InterPro" id="IPR042100">
    <property type="entry name" value="Bug_dom1"/>
</dbReference>
<dbReference type="Gene3D" id="3.40.190.10">
    <property type="entry name" value="Periplasmic binding protein-like II"/>
    <property type="match status" value="1"/>
</dbReference>
<feature type="signal peptide" evidence="2">
    <location>
        <begin position="1"/>
        <end position="32"/>
    </location>
</feature>
<dbReference type="Proteomes" id="UP000739565">
    <property type="component" value="Unassembled WGS sequence"/>
</dbReference>
<sequence length="332" mass="35157">MHTRALLTRLVRHTLILALPLALTPISAHSQAAYPDKPITMVVTVPPGGAADFVARTIGEALSKQVGQSVLIENKAGASGTIATAFVAKAPADGYTLLQGAISTHGIGPHFYTKTPYDPFKDFMPLGVVAEFSLVLAVNANLPVNSVQDLIDLAKKKNGQMSFATPGAGSAPHLTAELFMTEAGIKMLHVPYKGSAPAVVDVASGQVDIMFDGFPSLMPHIKSGKLRAIAAVSPKRNSLAPDLPTFAELGFPKMISSLWYMPMVPAKTPKEVVDKLNQALIKSLNGTEAQKRLEAGGAQLVFGTPADSQAYMKKEYDRWGVVIKNAGISTSN</sequence>
<dbReference type="EMBL" id="JAHXRI010000006">
    <property type="protein sequence ID" value="MBZ1350525.1"/>
    <property type="molecule type" value="Genomic_DNA"/>
</dbReference>
<feature type="chain" id="PRO_5037683952" evidence="2">
    <location>
        <begin position="33"/>
        <end position="332"/>
    </location>
</feature>
<dbReference type="PANTHER" id="PTHR42928">
    <property type="entry name" value="TRICARBOXYLATE-BINDING PROTEIN"/>
    <property type="match status" value="1"/>
</dbReference>
<reference evidence="3" key="1">
    <citation type="submission" date="2021-07" db="EMBL/GenBank/DDBJ databases">
        <title>New genus and species of the family Alcaligenaceae.</title>
        <authorList>
            <person name="Hahn M.W."/>
        </authorList>
    </citation>
    <scope>NUCLEOTIDE SEQUENCE</scope>
    <source>
        <strain evidence="3">LF4-65</strain>
    </source>
</reference>
<organism evidence="3 4">
    <name type="scientific">Zwartia hollandica</name>
    <dbReference type="NCBI Taxonomy" id="324606"/>
    <lineage>
        <taxon>Bacteria</taxon>
        <taxon>Pseudomonadati</taxon>
        <taxon>Pseudomonadota</taxon>
        <taxon>Betaproteobacteria</taxon>
        <taxon>Burkholderiales</taxon>
        <taxon>Alcaligenaceae</taxon>
        <taxon>Zwartia</taxon>
    </lineage>
</organism>
<dbReference type="RefSeq" id="WP_259660900.1">
    <property type="nucleotide sequence ID" value="NZ_JAHXRI010000006.1"/>
</dbReference>
<accession>A0A953T2M1</accession>